<evidence type="ECO:0000256" key="2">
    <source>
        <dbReference type="ARBA" id="ARBA00009056"/>
    </source>
</evidence>
<comment type="subcellular location">
    <subcellularLocation>
        <location evidence="1 11">Cytoplasm</location>
    </subcellularLocation>
</comment>
<comment type="catalytic activity">
    <reaction evidence="10 11">
        <text>uridine(44) in tRNA(Ser) + S-adenosyl-L-methionine = 2'-O-methyluridine(44) in tRNA(Ser) + S-adenosyl-L-homocysteine + H(+)</text>
        <dbReference type="Rhea" id="RHEA:43100"/>
        <dbReference type="Rhea" id="RHEA-COMP:10339"/>
        <dbReference type="Rhea" id="RHEA-COMP:10340"/>
        <dbReference type="ChEBI" id="CHEBI:15378"/>
        <dbReference type="ChEBI" id="CHEBI:57856"/>
        <dbReference type="ChEBI" id="CHEBI:59789"/>
        <dbReference type="ChEBI" id="CHEBI:65315"/>
        <dbReference type="ChEBI" id="CHEBI:74478"/>
        <dbReference type="EC" id="2.1.1.211"/>
    </reaction>
</comment>
<accession>A0A9P4HNB6</accession>
<proteinExistence type="inferred from homology"/>
<evidence type="ECO:0000256" key="8">
    <source>
        <dbReference type="ARBA" id="ARBA00022691"/>
    </source>
</evidence>
<feature type="non-terminal residue" evidence="12">
    <location>
        <position position="1"/>
    </location>
</feature>
<evidence type="ECO:0000256" key="3">
    <source>
        <dbReference type="ARBA" id="ARBA00012795"/>
    </source>
</evidence>
<evidence type="ECO:0000256" key="6">
    <source>
        <dbReference type="ARBA" id="ARBA00022603"/>
    </source>
</evidence>
<dbReference type="OrthoDB" id="10047021at2759"/>
<dbReference type="Pfam" id="PF07757">
    <property type="entry name" value="AdoMet_MTase"/>
    <property type="match status" value="1"/>
</dbReference>
<organism evidence="12 13">
    <name type="scientific">Saccharata proteae CBS 121410</name>
    <dbReference type="NCBI Taxonomy" id="1314787"/>
    <lineage>
        <taxon>Eukaryota</taxon>
        <taxon>Fungi</taxon>
        <taxon>Dikarya</taxon>
        <taxon>Ascomycota</taxon>
        <taxon>Pezizomycotina</taxon>
        <taxon>Dothideomycetes</taxon>
        <taxon>Dothideomycetes incertae sedis</taxon>
        <taxon>Botryosphaeriales</taxon>
        <taxon>Saccharataceae</taxon>
        <taxon>Saccharata</taxon>
    </lineage>
</organism>
<dbReference type="AlphaFoldDB" id="A0A9P4HNB6"/>
<dbReference type="PANTHER" id="PTHR21210:SF0">
    <property type="entry name" value="TRNA (URACIL-O(2)-)-METHYLTRANSFERASE-RELATED"/>
    <property type="match status" value="1"/>
</dbReference>
<evidence type="ECO:0000256" key="1">
    <source>
        <dbReference type="ARBA" id="ARBA00004496"/>
    </source>
</evidence>
<name>A0A9P4HNB6_9PEZI</name>
<protein>
    <recommendedName>
        <fullName evidence="4 11">tRNA (uracil-O(2)-)-methyltransferase</fullName>
        <ecNumber evidence="3 11">2.1.1.211</ecNumber>
    </recommendedName>
</protein>
<feature type="non-terminal residue" evidence="12">
    <location>
        <position position="428"/>
    </location>
</feature>
<dbReference type="PANTHER" id="PTHR21210">
    <property type="entry name" value="TRNA (URACIL-O(2)-)-METHYLTRANSFERASE-RELATED"/>
    <property type="match status" value="1"/>
</dbReference>
<dbReference type="EC" id="2.1.1.211" evidence="3 11"/>
<evidence type="ECO:0000256" key="9">
    <source>
        <dbReference type="ARBA" id="ARBA00022694"/>
    </source>
</evidence>
<evidence type="ECO:0000313" key="13">
    <source>
        <dbReference type="Proteomes" id="UP000799776"/>
    </source>
</evidence>
<dbReference type="GO" id="GO:0141101">
    <property type="term" value="F:tRNA(Ser) (uridine(44)-2'-O-)-methyltransferase activity"/>
    <property type="evidence" value="ECO:0007669"/>
    <property type="project" value="UniProtKB-EC"/>
</dbReference>
<keyword evidence="8 11" id="KW-0949">S-adenosyl-L-methionine</keyword>
<dbReference type="GO" id="GO:0030488">
    <property type="term" value="P:tRNA methylation"/>
    <property type="evidence" value="ECO:0007669"/>
    <property type="project" value="UniProtKB-UniRule"/>
</dbReference>
<keyword evidence="9 11" id="KW-0819">tRNA processing</keyword>
<evidence type="ECO:0000313" key="12">
    <source>
        <dbReference type="EMBL" id="KAF2083712.1"/>
    </source>
</evidence>
<dbReference type="EMBL" id="ML978762">
    <property type="protein sequence ID" value="KAF2083712.1"/>
    <property type="molecule type" value="Genomic_DNA"/>
</dbReference>
<keyword evidence="13" id="KW-1185">Reference proteome</keyword>
<keyword evidence="6 11" id="KW-0489">Methyltransferase</keyword>
<sequence length="428" mass="48474">WTSMLTSPCAFEPEYFQRVMLNLILRPDIASTYIFRAEIFYDSFNDPAGTFLQHVKAEYRPLSCETPAGYALQQTIVRRMVPRNPQRDDALVQTCHIYKKSKGASEEATEEEKNLVIYLPHANSAEAIPFYHPTVHALAFLHTWSPSTPDPQSTLSIHYSLFPGHPLTPRLTRTALSLLTLINKHSLGQKAGYTKRVHHDLLVHQAAFQDTYTRLKTKYARRLIEGWVEQTPPGKHVFEDLGIAAFLIELWRGMYGEGKRPFPGFVDIGCGNGVLVYVLLEEGYEGWGFDARRRKTWDTFPPHVQQRLQERVLVPEVLRGGLDTSSPTIHNGIFPPSTFIISNHADELTPWTPLLASLSCSPFIAIPCCSHNFTGAKFRAPIQRRNKQPSAYATLCDWVSRIAEDVGYTPEKEMLRIPSTRNVGIVGR</sequence>
<evidence type="ECO:0000256" key="7">
    <source>
        <dbReference type="ARBA" id="ARBA00022679"/>
    </source>
</evidence>
<keyword evidence="5 11" id="KW-0963">Cytoplasm</keyword>
<reference evidence="12" key="1">
    <citation type="journal article" date="2020" name="Stud. Mycol.">
        <title>101 Dothideomycetes genomes: a test case for predicting lifestyles and emergence of pathogens.</title>
        <authorList>
            <person name="Haridas S."/>
            <person name="Albert R."/>
            <person name="Binder M."/>
            <person name="Bloem J."/>
            <person name="Labutti K."/>
            <person name="Salamov A."/>
            <person name="Andreopoulos B."/>
            <person name="Baker S."/>
            <person name="Barry K."/>
            <person name="Bills G."/>
            <person name="Bluhm B."/>
            <person name="Cannon C."/>
            <person name="Castanera R."/>
            <person name="Culley D."/>
            <person name="Daum C."/>
            <person name="Ezra D."/>
            <person name="Gonzalez J."/>
            <person name="Henrissat B."/>
            <person name="Kuo A."/>
            <person name="Liang C."/>
            <person name="Lipzen A."/>
            <person name="Lutzoni F."/>
            <person name="Magnuson J."/>
            <person name="Mondo S."/>
            <person name="Nolan M."/>
            <person name="Ohm R."/>
            <person name="Pangilinan J."/>
            <person name="Park H.-J."/>
            <person name="Ramirez L."/>
            <person name="Alfaro M."/>
            <person name="Sun H."/>
            <person name="Tritt A."/>
            <person name="Yoshinaga Y."/>
            <person name="Zwiers L.-H."/>
            <person name="Turgeon B."/>
            <person name="Goodwin S."/>
            <person name="Spatafora J."/>
            <person name="Crous P."/>
            <person name="Grigoriev I."/>
        </authorList>
    </citation>
    <scope>NUCLEOTIDE SEQUENCE</scope>
    <source>
        <strain evidence="12">CBS 121410</strain>
    </source>
</reference>
<comment type="function">
    <text evidence="11">Adenosyl-L-methionine (AdoMet)-dependent tRNA (uracil-O(2)-)-methyltransferase.</text>
</comment>
<dbReference type="InterPro" id="IPR011671">
    <property type="entry name" value="tRNA_uracil_MeTrfase"/>
</dbReference>
<dbReference type="GO" id="GO:0005737">
    <property type="term" value="C:cytoplasm"/>
    <property type="evidence" value="ECO:0007669"/>
    <property type="project" value="UniProtKB-SubCell"/>
</dbReference>
<comment type="caution">
    <text evidence="12">The sequence shown here is derived from an EMBL/GenBank/DDBJ whole genome shotgun (WGS) entry which is preliminary data.</text>
</comment>
<evidence type="ECO:0000256" key="5">
    <source>
        <dbReference type="ARBA" id="ARBA00022490"/>
    </source>
</evidence>
<gene>
    <name evidence="12" type="ORF">K490DRAFT_10786</name>
</gene>
<dbReference type="Proteomes" id="UP000799776">
    <property type="component" value="Unassembled WGS sequence"/>
</dbReference>
<evidence type="ECO:0000256" key="4">
    <source>
        <dbReference type="ARBA" id="ARBA00017788"/>
    </source>
</evidence>
<evidence type="ECO:0000256" key="11">
    <source>
        <dbReference type="RuleBase" id="RU368004"/>
    </source>
</evidence>
<comment type="similarity">
    <text evidence="2 11">Belongs to the TRM44 family.</text>
</comment>
<evidence type="ECO:0000256" key="10">
    <source>
        <dbReference type="ARBA" id="ARBA00047957"/>
    </source>
</evidence>
<keyword evidence="7 11" id="KW-0808">Transferase</keyword>